<dbReference type="OrthoDB" id="10264595at2759"/>
<dbReference type="GO" id="GO:0006896">
    <property type="term" value="P:Golgi to vacuole transport"/>
    <property type="evidence" value="ECO:0007669"/>
    <property type="project" value="TreeGrafter"/>
</dbReference>
<dbReference type="InterPro" id="IPR011989">
    <property type="entry name" value="ARM-like"/>
</dbReference>
<dbReference type="PANTHER" id="PTHR22781">
    <property type="entry name" value="DELTA ADAPTIN-RELATED"/>
    <property type="match status" value="1"/>
</dbReference>
<dbReference type="FunFam" id="1.25.10.10:FF:000251">
    <property type="entry name" value="AP-3 complex subunit delta"/>
    <property type="match status" value="1"/>
</dbReference>
<dbReference type="AlphaFoldDB" id="A0A376B686"/>
<keyword evidence="4 9" id="KW-0813">Transport</keyword>
<keyword evidence="7" id="KW-0472">Membrane</keyword>
<dbReference type="InterPro" id="IPR002553">
    <property type="entry name" value="Clathrin/coatomer_adapt-like_N"/>
</dbReference>
<protein>
    <recommendedName>
        <fullName evidence="3 9">AP-3 complex subunit delta</fullName>
    </recommendedName>
</protein>
<dbReference type="GO" id="GO:0010008">
    <property type="term" value="C:endosome membrane"/>
    <property type="evidence" value="ECO:0007669"/>
    <property type="project" value="TreeGrafter"/>
</dbReference>
<accession>A0A376B686</accession>
<keyword evidence="6 9" id="KW-0653">Protein transport</keyword>
<dbReference type="Proteomes" id="UP000262825">
    <property type="component" value="Unassembled WGS sequence"/>
</dbReference>
<reference evidence="13" key="1">
    <citation type="submission" date="2018-06" db="EMBL/GenBank/DDBJ databases">
        <authorList>
            <person name="Guldener U."/>
        </authorList>
    </citation>
    <scope>NUCLEOTIDE SEQUENCE [LARGE SCALE GENOMIC DNA]</scope>
    <source>
        <strain evidence="13">UTAD17</strain>
    </source>
</reference>
<evidence type="ECO:0000256" key="3">
    <source>
        <dbReference type="ARBA" id="ARBA00015717"/>
    </source>
</evidence>
<evidence type="ECO:0000256" key="1">
    <source>
        <dbReference type="ARBA" id="ARBA00004145"/>
    </source>
</evidence>
<feature type="region of interest" description="Disordered" evidence="10">
    <location>
        <begin position="722"/>
        <end position="764"/>
    </location>
</feature>
<dbReference type="Pfam" id="PF01602">
    <property type="entry name" value="Adaptin_N"/>
    <property type="match status" value="1"/>
</dbReference>
<dbReference type="VEuPathDB" id="FungiDB:SCODWIG_01954"/>
<evidence type="ECO:0000256" key="5">
    <source>
        <dbReference type="ARBA" id="ARBA00022737"/>
    </source>
</evidence>
<keyword evidence="9" id="KW-0333">Golgi apparatus</keyword>
<comment type="subunit">
    <text evidence="9">Adaptor protein complex 3 (AP-3) is a heterotetramer.</text>
</comment>
<evidence type="ECO:0000256" key="9">
    <source>
        <dbReference type="PIRNR" id="PIRNR037092"/>
    </source>
</evidence>
<dbReference type="GO" id="GO:0006623">
    <property type="term" value="P:protein targeting to vacuole"/>
    <property type="evidence" value="ECO:0007669"/>
    <property type="project" value="TreeGrafter"/>
</dbReference>
<sequence length="971" mass="110851">MSFSDSRLRPFGIFFEKSLKDLINGIRSHNHNAHELHGFLTKSVSECREEVKSPDMTIKTNSILKLSYLEMYGFDMSWADFYVLEVMSSNDFQQKRVGYLAAQQVFHEDSDMLMLATNCLKKDLSNANALKVGIALNGISSIISPNLARDISKDLIKMLRHSKPYIRKKTVASLFKLFLQYPEALRDDFEAFVEKLHDEDTSVVSATVSVICELCKINPQPFMKLLPLFYDMLIEIDNNWIIIRLLKLFTTFCKQEPKLRLKLLPKVLNLIEKTTATSLIYESINCIVKGGMLTADDVDTAVQILELLTKFCASDDPNLRYVSCVLFYYIGKINTAFIYSFDKLVIELLEDVDISIRSKALELLEGIVNEDNLIEITSKLLKQVAIEEEDYTSTVSGISYKITIPIDYKIKIIKSLLYLFSLNDYENISLFEWYITILGDMCDMVLYLKTSIGASNNNVYSKEISGLGVLVGKHLRNVAVKVPEMRDQVVLAIIKIISNSNIYSELSSILVNLFWTLGEFSSLIDNGNDLIRVLISDKEGLVVKLSPVDLKTLFVCLLKVYSNWVNASNTGHTAERNLEEVQKLCKELIEFYEKFSVSVDFEVQERSTQIIEFLKLSFEALEVLNNKGSEEETSGEGQEHQLPGKIELPFLVSDVLPGFFNSWELVPIKQGTQLKLQKKMDLDTSVPFLTAEEIAELDENDVENSFYEDIDDDYNSEVKDQYETSDSDIMDENPYPKKNNKLSKEKIDNPFYLQDDDDDDADGDNAIKERDLLDMNDNTSDTIQTNLDRIQKNKSALLLDTNNSNSGINIQVSRPGRNIDNVSTTQSKKKSKAKKKKIKIISDSTLYNDELEDKLFVNTSSITDKTHRPKNGIDLNLKTNLKNFDFSKPFTTKIGDDEYIEEEDIDINQLRKQFENLKNNDDSMNFKDGEEEEVIIIKKKKKKNNNKKKTNSGKSKKKSKKSVAIIDKEDE</sequence>
<evidence type="ECO:0000256" key="2">
    <source>
        <dbReference type="ARBA" id="ARBA00006613"/>
    </source>
</evidence>
<dbReference type="PIRSF" id="PIRSF037092">
    <property type="entry name" value="AP3_complex_delta"/>
    <property type="match status" value="1"/>
</dbReference>
<dbReference type="GO" id="GO:0030123">
    <property type="term" value="C:AP-3 adaptor complex"/>
    <property type="evidence" value="ECO:0007669"/>
    <property type="project" value="InterPro"/>
</dbReference>
<evidence type="ECO:0000256" key="7">
    <source>
        <dbReference type="ARBA" id="ARBA00023136"/>
    </source>
</evidence>
<comment type="function">
    <text evidence="9">Part of the AP-3 complex, an adaptor-related complex which is not clathrin-associated. The complex is associated with the Golgi region as well as more peripheral structures. It facilitates the budding of vesicles from the Golgi membrane.</text>
</comment>
<dbReference type="InterPro" id="IPR016024">
    <property type="entry name" value="ARM-type_fold"/>
</dbReference>
<feature type="domain" description="Clathrin/coatomer adaptor adaptin-like N-terminal" evidence="11">
    <location>
        <begin position="42"/>
        <end position="616"/>
    </location>
</feature>
<keyword evidence="8" id="KW-0968">Cytoplasmic vesicle</keyword>
<dbReference type="GO" id="GO:0005794">
    <property type="term" value="C:Golgi apparatus"/>
    <property type="evidence" value="ECO:0007669"/>
    <property type="project" value="UniProtKB-SubCell"/>
</dbReference>
<feature type="compositionally biased region" description="Acidic residues" evidence="10">
    <location>
        <begin position="754"/>
        <end position="763"/>
    </location>
</feature>
<comment type="subcellular location">
    <subcellularLocation>
        <location evidence="1">Cytoplasmic vesicle</location>
        <location evidence="1">Clathrin-coated vesicle membrane</location>
        <topology evidence="1">Peripheral membrane protein</topology>
        <orientation evidence="1">Cytoplasmic side</orientation>
    </subcellularLocation>
    <subcellularLocation>
        <location evidence="9">Golgi apparatus</location>
    </subcellularLocation>
</comment>
<dbReference type="InterPro" id="IPR017105">
    <property type="entry name" value="AP3_complex_dsu"/>
</dbReference>
<name>A0A376B686_9ASCO</name>
<dbReference type="GO" id="GO:0030665">
    <property type="term" value="C:clathrin-coated vesicle membrane"/>
    <property type="evidence" value="ECO:0007669"/>
    <property type="project" value="UniProtKB-SubCell"/>
</dbReference>
<dbReference type="SUPFAM" id="SSF48371">
    <property type="entry name" value="ARM repeat"/>
    <property type="match status" value="1"/>
</dbReference>
<comment type="similarity">
    <text evidence="2 9">Belongs to the adaptor complexes large subunit family.</text>
</comment>
<keyword evidence="13" id="KW-1185">Reference proteome</keyword>
<dbReference type="Gene3D" id="1.25.10.10">
    <property type="entry name" value="Leucine-rich Repeat Variant"/>
    <property type="match status" value="1"/>
</dbReference>
<evidence type="ECO:0000256" key="10">
    <source>
        <dbReference type="SAM" id="MobiDB-lite"/>
    </source>
</evidence>
<feature type="region of interest" description="Disordered" evidence="10">
    <location>
        <begin position="937"/>
        <end position="971"/>
    </location>
</feature>
<feature type="compositionally biased region" description="Basic residues" evidence="10">
    <location>
        <begin position="937"/>
        <end position="961"/>
    </location>
</feature>
<evidence type="ECO:0000313" key="13">
    <source>
        <dbReference type="Proteomes" id="UP000262825"/>
    </source>
</evidence>
<evidence type="ECO:0000256" key="6">
    <source>
        <dbReference type="ARBA" id="ARBA00022927"/>
    </source>
</evidence>
<gene>
    <name evidence="12" type="ORF">SCODWIG_01954</name>
</gene>
<evidence type="ECO:0000313" key="12">
    <source>
        <dbReference type="EMBL" id="SSD60193.1"/>
    </source>
</evidence>
<dbReference type="EMBL" id="UFAJ01000293">
    <property type="protein sequence ID" value="SSD60193.1"/>
    <property type="molecule type" value="Genomic_DNA"/>
</dbReference>
<evidence type="ECO:0000259" key="11">
    <source>
        <dbReference type="Pfam" id="PF01602"/>
    </source>
</evidence>
<evidence type="ECO:0000256" key="8">
    <source>
        <dbReference type="ARBA" id="ARBA00023329"/>
    </source>
</evidence>
<dbReference type="PANTHER" id="PTHR22781:SF12">
    <property type="entry name" value="AP-3 COMPLEX SUBUNIT DELTA-1"/>
    <property type="match status" value="1"/>
</dbReference>
<keyword evidence="5" id="KW-0677">Repeat</keyword>
<proteinExistence type="inferred from homology"/>
<organism evidence="12 13">
    <name type="scientific">Saccharomycodes ludwigii</name>
    <dbReference type="NCBI Taxonomy" id="36035"/>
    <lineage>
        <taxon>Eukaryota</taxon>
        <taxon>Fungi</taxon>
        <taxon>Dikarya</taxon>
        <taxon>Ascomycota</taxon>
        <taxon>Saccharomycotina</taxon>
        <taxon>Saccharomycetes</taxon>
        <taxon>Saccharomycodales</taxon>
        <taxon>Saccharomycodaceae</taxon>
        <taxon>Saccharomycodes</taxon>
    </lineage>
</organism>
<evidence type="ECO:0000256" key="4">
    <source>
        <dbReference type="ARBA" id="ARBA00022448"/>
    </source>
</evidence>